<reference evidence="4 5" key="2">
    <citation type="submission" date="2024-05" db="EMBL/GenBank/DDBJ databases">
        <authorList>
            <person name="Chen Y."/>
            <person name="Shah S."/>
            <person name="Dougan E. K."/>
            <person name="Thang M."/>
            <person name="Chan C."/>
        </authorList>
    </citation>
    <scope>NUCLEOTIDE SEQUENCE [LARGE SCALE GENOMIC DNA]</scope>
</reference>
<comment type="caution">
    <text evidence="3">The sequence shown here is derived from an EMBL/GenBank/DDBJ whole genome shotgun (WGS) entry which is preliminary data.</text>
</comment>
<evidence type="ECO:0000313" key="4">
    <source>
        <dbReference type="EMBL" id="CAL4785667.1"/>
    </source>
</evidence>
<reference evidence="3" key="1">
    <citation type="submission" date="2022-10" db="EMBL/GenBank/DDBJ databases">
        <authorList>
            <person name="Chen Y."/>
            <person name="Dougan E. K."/>
            <person name="Chan C."/>
            <person name="Rhodes N."/>
            <person name="Thang M."/>
        </authorList>
    </citation>
    <scope>NUCLEOTIDE SEQUENCE</scope>
</reference>
<accession>A0A9P1CVB4</accession>
<sequence length="334" mass="37208">MLWFGKKRRLPSDDRWEVPSSDIQRHGVTNFVGPLGHGLDRQVLPSMFVCGGGDGRHARPLSSLHLFLPPCPAGAQVLNSAEVLDLGGIWQGLQPMASPRVLQSAERFDPASGSWEEKFEDFFDMDQKLPASGELPAMSCARWDATAVVADCLYVLGGTDESEALNSAERFNHQSGEAQAELELKDAELKACGGPENCDNPGWLREEYQALQSQLSQLQEQAKRSGQESASFRMSRSAILEDELRQKSEVVRQLRQRELWFELQLQRQQEAHGEALDSLRDEVFALRKQALMRRLPSASKAASITTAPSQTIPAYSGQMCPQTQPQSWKKATWL</sequence>
<protein>
    <submittedName>
        <fullName evidence="3">Uncharacterized protein</fullName>
    </submittedName>
</protein>
<feature type="coiled-coil region" evidence="1">
    <location>
        <begin position="208"/>
        <end position="257"/>
    </location>
</feature>
<dbReference type="Gene3D" id="2.120.10.80">
    <property type="entry name" value="Kelch-type beta propeller"/>
    <property type="match status" value="1"/>
</dbReference>
<dbReference type="Pfam" id="PF01344">
    <property type="entry name" value="Kelch_1"/>
    <property type="match status" value="1"/>
</dbReference>
<keyword evidence="5" id="KW-1185">Reference proteome</keyword>
<dbReference type="EMBL" id="CAMXCT020002469">
    <property type="protein sequence ID" value="CAL1151730.1"/>
    <property type="molecule type" value="Genomic_DNA"/>
</dbReference>
<gene>
    <name evidence="3" type="ORF">C1SCF055_LOCUS24663</name>
</gene>
<dbReference type="OrthoDB" id="10306753at2759"/>
<evidence type="ECO:0000256" key="1">
    <source>
        <dbReference type="SAM" id="Coils"/>
    </source>
</evidence>
<dbReference type="EMBL" id="CAMXCT010002469">
    <property type="protein sequence ID" value="CAI3998355.1"/>
    <property type="molecule type" value="Genomic_DNA"/>
</dbReference>
<dbReference type="Proteomes" id="UP001152797">
    <property type="component" value="Unassembled WGS sequence"/>
</dbReference>
<evidence type="ECO:0000256" key="2">
    <source>
        <dbReference type="SAM" id="MobiDB-lite"/>
    </source>
</evidence>
<dbReference type="EMBL" id="CAMXCT030002469">
    <property type="protein sequence ID" value="CAL4785667.1"/>
    <property type="molecule type" value="Genomic_DNA"/>
</dbReference>
<evidence type="ECO:0000313" key="5">
    <source>
        <dbReference type="Proteomes" id="UP001152797"/>
    </source>
</evidence>
<keyword evidence="1" id="KW-0175">Coiled coil</keyword>
<organism evidence="3">
    <name type="scientific">Cladocopium goreaui</name>
    <dbReference type="NCBI Taxonomy" id="2562237"/>
    <lineage>
        <taxon>Eukaryota</taxon>
        <taxon>Sar</taxon>
        <taxon>Alveolata</taxon>
        <taxon>Dinophyceae</taxon>
        <taxon>Suessiales</taxon>
        <taxon>Symbiodiniaceae</taxon>
        <taxon>Cladocopium</taxon>
    </lineage>
</organism>
<feature type="region of interest" description="Disordered" evidence="2">
    <location>
        <begin position="297"/>
        <end position="323"/>
    </location>
</feature>
<dbReference type="InterPro" id="IPR006652">
    <property type="entry name" value="Kelch_1"/>
</dbReference>
<dbReference type="InterPro" id="IPR015915">
    <property type="entry name" value="Kelch-typ_b-propeller"/>
</dbReference>
<name>A0A9P1CVB4_9DINO</name>
<feature type="compositionally biased region" description="Polar residues" evidence="2">
    <location>
        <begin position="300"/>
        <end position="323"/>
    </location>
</feature>
<proteinExistence type="predicted"/>
<dbReference type="AlphaFoldDB" id="A0A9P1CVB4"/>
<evidence type="ECO:0000313" key="3">
    <source>
        <dbReference type="EMBL" id="CAI3998355.1"/>
    </source>
</evidence>
<dbReference type="SUPFAM" id="SSF117281">
    <property type="entry name" value="Kelch motif"/>
    <property type="match status" value="1"/>
</dbReference>